<dbReference type="Pfam" id="PF04972">
    <property type="entry name" value="BON"/>
    <property type="match status" value="2"/>
</dbReference>
<dbReference type="PANTHER" id="PTHR34606:SF15">
    <property type="entry name" value="BON DOMAIN-CONTAINING PROTEIN"/>
    <property type="match status" value="1"/>
</dbReference>
<sequence length="177" mass="18152">MLKQLLLRSTLFITLALGLSAVSGIACADGDTPQGAPTATAAPSVTKQVKQALKADPSLGASKVKVSNKKGVITLNGWVANKDQSDKIADTVSKVPGVKSVVNHLQTADSLAGQVKAALSKDATLRTFNLGVRESSGNVTLFGSVQEQGQADKAAEIAKSVSGVTGVTNHINVMQTN</sequence>
<accession>A0A840REF7</accession>
<dbReference type="InterPro" id="IPR014004">
    <property type="entry name" value="Transpt-assoc_nodulatn_dom_bac"/>
</dbReference>
<dbReference type="EMBL" id="JACHHN010000005">
    <property type="protein sequence ID" value="MBB5191899.1"/>
    <property type="molecule type" value="Genomic_DNA"/>
</dbReference>
<dbReference type="Proteomes" id="UP000543030">
    <property type="component" value="Unassembled WGS sequence"/>
</dbReference>
<name>A0A840REF7_9NEIS</name>
<dbReference type="PANTHER" id="PTHR34606">
    <property type="entry name" value="BON DOMAIN-CONTAINING PROTEIN"/>
    <property type="match status" value="1"/>
</dbReference>
<reference evidence="3 4" key="1">
    <citation type="submission" date="2020-08" db="EMBL/GenBank/DDBJ databases">
        <title>Genomic Encyclopedia of Type Strains, Phase IV (KMG-IV): sequencing the most valuable type-strain genomes for metagenomic binning, comparative biology and taxonomic classification.</title>
        <authorList>
            <person name="Goeker M."/>
        </authorList>
    </citation>
    <scope>NUCLEOTIDE SEQUENCE [LARGE SCALE GENOMIC DNA]</scope>
    <source>
        <strain evidence="3 4">DSM 18233</strain>
    </source>
</reference>
<gene>
    <name evidence="3" type="ORF">HNQ50_002636</name>
</gene>
<feature type="domain" description="BON" evidence="2">
    <location>
        <begin position="107"/>
        <end position="175"/>
    </location>
</feature>
<evidence type="ECO:0000259" key="2">
    <source>
        <dbReference type="PROSITE" id="PS50914"/>
    </source>
</evidence>
<feature type="chain" id="PRO_5032879518" evidence="1">
    <location>
        <begin position="29"/>
        <end position="177"/>
    </location>
</feature>
<proteinExistence type="predicted"/>
<evidence type="ECO:0000256" key="1">
    <source>
        <dbReference type="SAM" id="SignalP"/>
    </source>
</evidence>
<dbReference type="SMART" id="SM00749">
    <property type="entry name" value="BON"/>
    <property type="match status" value="2"/>
</dbReference>
<dbReference type="InterPro" id="IPR007055">
    <property type="entry name" value="BON_dom"/>
</dbReference>
<dbReference type="RefSeq" id="WP_184101409.1">
    <property type="nucleotide sequence ID" value="NZ_JACHHN010000005.1"/>
</dbReference>
<dbReference type="PROSITE" id="PS51257">
    <property type="entry name" value="PROKAR_LIPOPROTEIN"/>
    <property type="match status" value="1"/>
</dbReference>
<organism evidence="3 4">
    <name type="scientific">Silvimonas terrae</name>
    <dbReference type="NCBI Taxonomy" id="300266"/>
    <lineage>
        <taxon>Bacteria</taxon>
        <taxon>Pseudomonadati</taxon>
        <taxon>Pseudomonadota</taxon>
        <taxon>Betaproteobacteria</taxon>
        <taxon>Neisseriales</taxon>
        <taxon>Chitinibacteraceae</taxon>
        <taxon>Silvimonas</taxon>
    </lineage>
</organism>
<dbReference type="Gene3D" id="3.30.1340.30">
    <property type="match status" value="2"/>
</dbReference>
<dbReference type="AlphaFoldDB" id="A0A840REF7"/>
<feature type="signal peptide" evidence="1">
    <location>
        <begin position="1"/>
        <end position="28"/>
    </location>
</feature>
<keyword evidence="1" id="KW-0732">Signal</keyword>
<keyword evidence="4" id="KW-1185">Reference proteome</keyword>
<evidence type="ECO:0000313" key="3">
    <source>
        <dbReference type="EMBL" id="MBB5191899.1"/>
    </source>
</evidence>
<evidence type="ECO:0000313" key="4">
    <source>
        <dbReference type="Proteomes" id="UP000543030"/>
    </source>
</evidence>
<protein>
    <submittedName>
        <fullName evidence="3">Hyperosmotically inducible protein</fullName>
    </submittedName>
</protein>
<comment type="caution">
    <text evidence="3">The sequence shown here is derived from an EMBL/GenBank/DDBJ whole genome shotgun (WGS) entry which is preliminary data.</text>
</comment>
<feature type="domain" description="BON" evidence="2">
    <location>
        <begin position="41"/>
        <end position="109"/>
    </location>
</feature>
<dbReference type="PROSITE" id="PS50914">
    <property type="entry name" value="BON"/>
    <property type="match status" value="2"/>
</dbReference>
<dbReference type="InterPro" id="IPR051686">
    <property type="entry name" value="Lipoprotein_DolP"/>
</dbReference>